<gene>
    <name evidence="2" type="ORF">CAEBREN_25527</name>
</gene>
<evidence type="ECO:0000256" key="1">
    <source>
        <dbReference type="SAM" id="Phobius"/>
    </source>
</evidence>
<dbReference type="OMA" id="YWAIFRE"/>
<dbReference type="PANTHER" id="PTHR46000">
    <property type="entry name" value="SEVEN TM RECEPTOR-RELATED"/>
    <property type="match status" value="1"/>
</dbReference>
<dbReference type="InParanoid" id="G0NT15"/>
<accession>G0NT15</accession>
<feature type="transmembrane region" description="Helical" evidence="1">
    <location>
        <begin position="96"/>
        <end position="121"/>
    </location>
</feature>
<proteinExistence type="predicted"/>
<feature type="transmembrane region" description="Helical" evidence="1">
    <location>
        <begin position="210"/>
        <end position="231"/>
    </location>
</feature>
<evidence type="ECO:0008006" key="4">
    <source>
        <dbReference type="Google" id="ProtNLM"/>
    </source>
</evidence>
<dbReference type="EMBL" id="GL379941">
    <property type="protein sequence ID" value="EGT36968.1"/>
    <property type="molecule type" value="Genomic_DNA"/>
</dbReference>
<dbReference type="AlphaFoldDB" id="G0NT15"/>
<dbReference type="Proteomes" id="UP000008068">
    <property type="component" value="Unassembled WGS sequence"/>
</dbReference>
<dbReference type="HOGENOM" id="CLU_036335_4_1_1"/>
<name>G0NT15_CAEBE</name>
<dbReference type="PANTHER" id="PTHR46000:SF11">
    <property type="entry name" value="SEVEN TM RECEPTOR"/>
    <property type="match status" value="1"/>
</dbReference>
<evidence type="ECO:0000313" key="2">
    <source>
        <dbReference type="EMBL" id="EGT36968.1"/>
    </source>
</evidence>
<dbReference type="STRING" id="135651.G0NT15"/>
<keyword evidence="1" id="KW-1133">Transmembrane helix</keyword>
<keyword evidence="1" id="KW-0812">Transmembrane</keyword>
<feature type="transmembrane region" description="Helical" evidence="1">
    <location>
        <begin position="289"/>
        <end position="311"/>
    </location>
</feature>
<protein>
    <recommendedName>
        <fullName evidence="4">Seven TM Receptor</fullName>
    </recommendedName>
</protein>
<dbReference type="InterPro" id="IPR019428">
    <property type="entry name" value="7TM_GPCR_serpentine_rcpt_Str"/>
</dbReference>
<keyword evidence="3" id="KW-1185">Reference proteome</keyword>
<keyword evidence="1" id="KW-0472">Membrane</keyword>
<dbReference type="eggNOG" id="ENOG502RVRW">
    <property type="taxonomic scope" value="Eukaryota"/>
</dbReference>
<feature type="transmembrane region" description="Helical" evidence="1">
    <location>
        <begin position="20"/>
        <end position="40"/>
    </location>
</feature>
<organism evidence="3">
    <name type="scientific">Caenorhabditis brenneri</name>
    <name type="common">Nematode worm</name>
    <dbReference type="NCBI Taxonomy" id="135651"/>
    <lineage>
        <taxon>Eukaryota</taxon>
        <taxon>Metazoa</taxon>
        <taxon>Ecdysozoa</taxon>
        <taxon>Nematoda</taxon>
        <taxon>Chromadorea</taxon>
        <taxon>Rhabditida</taxon>
        <taxon>Rhabditina</taxon>
        <taxon>Rhabditomorpha</taxon>
        <taxon>Rhabditoidea</taxon>
        <taxon>Rhabditidae</taxon>
        <taxon>Peloderinae</taxon>
        <taxon>Caenorhabditis</taxon>
    </lineage>
</organism>
<sequence>MSSDDAKSYTIYVKIAQMVAQFGFITTSFFCYILIFLTVFGVSRNFGSYKYLLIIFPTVGIFFATMEVILYPNVYSHNAGYVFYSISHPFNLKKEVVRLLLCFYTGIYASTISLLSVQFLYRYWAIFDETKLRFFKGWRFSFSVIYSIIFGIIWATGILIFDEIDDYSKEYLNPQMIEKYNVDISEISGMAVVAYDSKGSIRWFNISSTFTMTFVMLVQYTIIIYCAYFMYRGMEEKLKMLSLSLRNLHKQFFKTLILQIVLPTITLFSPVILIIYVPFLDIEADLPTGIFLCAFTIYPAMDAIIVMYIVADYKKAAKSEFTNEMPF</sequence>
<evidence type="ECO:0000313" key="3">
    <source>
        <dbReference type="Proteomes" id="UP000008068"/>
    </source>
</evidence>
<feature type="transmembrane region" description="Helical" evidence="1">
    <location>
        <begin position="142"/>
        <end position="161"/>
    </location>
</feature>
<feature type="transmembrane region" description="Helical" evidence="1">
    <location>
        <begin position="52"/>
        <end position="76"/>
    </location>
</feature>
<dbReference type="Pfam" id="PF10326">
    <property type="entry name" value="7TM_GPCR_Str"/>
    <property type="match status" value="1"/>
</dbReference>
<dbReference type="FunCoup" id="G0NT15">
    <property type="interactions" value="4"/>
</dbReference>
<dbReference type="SUPFAM" id="SSF81321">
    <property type="entry name" value="Family A G protein-coupled receptor-like"/>
    <property type="match status" value="1"/>
</dbReference>
<dbReference type="OrthoDB" id="5832161at2759"/>
<feature type="transmembrane region" description="Helical" evidence="1">
    <location>
        <begin position="252"/>
        <end position="277"/>
    </location>
</feature>
<reference evidence="3" key="1">
    <citation type="submission" date="2011-07" db="EMBL/GenBank/DDBJ databases">
        <authorList>
            <consortium name="Caenorhabditis brenneri Sequencing and Analysis Consortium"/>
            <person name="Wilson R.K."/>
        </authorList>
    </citation>
    <scope>NUCLEOTIDE SEQUENCE [LARGE SCALE GENOMIC DNA]</scope>
    <source>
        <strain evidence="3">PB2801</strain>
    </source>
</reference>